<feature type="domain" description="Thioredoxin-like fold" evidence="1">
    <location>
        <begin position="365"/>
        <end position="450"/>
    </location>
</feature>
<proteinExistence type="predicted"/>
<comment type="caution">
    <text evidence="2">The sequence shown here is derived from an EMBL/GenBank/DDBJ whole genome shotgun (WGS) entry which is preliminary data.</text>
</comment>
<sequence length="464" mass="54739">MKQQWIKKYLKSLKLIGFWGCCFILFQSCNEDKKTINQPEKTVEVNSLSLDLQSNLGYGSFLPNREILFPLNRTIAYQGVPANLENYVVRSFVLQKHQHYYNQFKKGEISEERFQQIKTIFNIDVETLSEENPKTDLLFLLGTDQSGERIIIPDSNQNFDFSDDEPLQFEFPLEFIDEDDEEFFEENQEQFLPKTNFKIDYVNKKQVEEREIVVVVNPYQMETEVSFYADNPAEEDYFIAVSFPKVMKTNFEVANQSYQVEVANQFLQAFYTMQDTKFNFFKLAEEEKTPLNKRPYSIGDTINLNNYDFKIKWLAEDGKELRMDYLGKNENPIGSRMGNYFPLNEVANFQGEKTTFPSTEKEFQLLYFWSLEEKRSLKEVPDLKEIDTSKVAILGFSVDENAGAAHRMQVRRKMEWTNFHLHPTQDQKQIKQLQLEAFPTYFLLNQEGKIVLRSLHLSEVKRNF</sequence>
<accession>A0A967AC12</accession>
<dbReference type="RefSeq" id="WP_166399752.1">
    <property type="nucleotide sequence ID" value="NZ_JAANAS010000038.1"/>
</dbReference>
<dbReference type="EMBL" id="JAANAS010000038">
    <property type="protein sequence ID" value="NGZ89487.1"/>
    <property type="molecule type" value="Genomic_DNA"/>
</dbReference>
<dbReference type="PROSITE" id="PS51257">
    <property type="entry name" value="PROKAR_LIPOPROTEIN"/>
    <property type="match status" value="1"/>
</dbReference>
<dbReference type="Gene3D" id="3.40.30.10">
    <property type="entry name" value="Glutaredoxin"/>
    <property type="match status" value="1"/>
</dbReference>
<dbReference type="InterPro" id="IPR012336">
    <property type="entry name" value="Thioredoxin-like_fold"/>
</dbReference>
<protein>
    <recommendedName>
        <fullName evidence="1">Thioredoxin-like fold domain-containing protein</fullName>
    </recommendedName>
</protein>
<gene>
    <name evidence="2" type="ORF">G7034_04385</name>
</gene>
<dbReference type="SUPFAM" id="SSF52833">
    <property type="entry name" value="Thioredoxin-like"/>
    <property type="match status" value="1"/>
</dbReference>
<evidence type="ECO:0000313" key="3">
    <source>
        <dbReference type="Proteomes" id="UP000643701"/>
    </source>
</evidence>
<name>A0A967AC12_9FLAO</name>
<evidence type="ECO:0000259" key="1">
    <source>
        <dbReference type="Pfam" id="PF13905"/>
    </source>
</evidence>
<evidence type="ECO:0000313" key="2">
    <source>
        <dbReference type="EMBL" id="NGZ89487.1"/>
    </source>
</evidence>
<organism evidence="2 3">
    <name type="scientific">Psychroflexus maritimus</name>
    <dbReference type="NCBI Taxonomy" id="2714865"/>
    <lineage>
        <taxon>Bacteria</taxon>
        <taxon>Pseudomonadati</taxon>
        <taxon>Bacteroidota</taxon>
        <taxon>Flavobacteriia</taxon>
        <taxon>Flavobacteriales</taxon>
        <taxon>Flavobacteriaceae</taxon>
        <taxon>Psychroflexus</taxon>
    </lineage>
</organism>
<dbReference type="InterPro" id="IPR036249">
    <property type="entry name" value="Thioredoxin-like_sf"/>
</dbReference>
<dbReference type="AlphaFoldDB" id="A0A967AC12"/>
<keyword evidence="3" id="KW-1185">Reference proteome</keyword>
<dbReference type="Pfam" id="PF13905">
    <property type="entry name" value="Thioredoxin_8"/>
    <property type="match status" value="1"/>
</dbReference>
<dbReference type="Proteomes" id="UP000643701">
    <property type="component" value="Unassembled WGS sequence"/>
</dbReference>
<reference evidence="2" key="1">
    <citation type="submission" date="2020-03" db="EMBL/GenBank/DDBJ databases">
        <title>Psychroflexus Maritimus sp. nov., isolate from marine sediment.</title>
        <authorList>
            <person name="Zhong Y.-L."/>
        </authorList>
    </citation>
    <scope>NUCLEOTIDE SEQUENCE</scope>
    <source>
        <strain evidence="2">C1</strain>
    </source>
</reference>